<feature type="region of interest" description="Disordered" evidence="1">
    <location>
        <begin position="30"/>
        <end position="54"/>
    </location>
</feature>
<organism evidence="2 3">
    <name type="scientific">Dorcoceras hygrometricum</name>
    <dbReference type="NCBI Taxonomy" id="472368"/>
    <lineage>
        <taxon>Eukaryota</taxon>
        <taxon>Viridiplantae</taxon>
        <taxon>Streptophyta</taxon>
        <taxon>Embryophyta</taxon>
        <taxon>Tracheophyta</taxon>
        <taxon>Spermatophyta</taxon>
        <taxon>Magnoliopsida</taxon>
        <taxon>eudicotyledons</taxon>
        <taxon>Gunneridae</taxon>
        <taxon>Pentapetalae</taxon>
        <taxon>asterids</taxon>
        <taxon>lamiids</taxon>
        <taxon>Lamiales</taxon>
        <taxon>Gesneriaceae</taxon>
        <taxon>Didymocarpoideae</taxon>
        <taxon>Trichosporeae</taxon>
        <taxon>Loxocarpinae</taxon>
        <taxon>Dorcoceras</taxon>
    </lineage>
</organism>
<reference evidence="2 3" key="1">
    <citation type="journal article" date="2015" name="Proc. Natl. Acad. Sci. U.S.A.">
        <title>The resurrection genome of Boea hygrometrica: A blueprint for survival of dehydration.</title>
        <authorList>
            <person name="Xiao L."/>
            <person name="Yang G."/>
            <person name="Zhang L."/>
            <person name="Yang X."/>
            <person name="Zhao S."/>
            <person name="Ji Z."/>
            <person name="Zhou Q."/>
            <person name="Hu M."/>
            <person name="Wang Y."/>
            <person name="Chen M."/>
            <person name="Xu Y."/>
            <person name="Jin H."/>
            <person name="Xiao X."/>
            <person name="Hu G."/>
            <person name="Bao F."/>
            <person name="Hu Y."/>
            <person name="Wan P."/>
            <person name="Li L."/>
            <person name="Deng X."/>
            <person name="Kuang T."/>
            <person name="Xiang C."/>
            <person name="Zhu J.K."/>
            <person name="Oliver M.J."/>
            <person name="He Y."/>
        </authorList>
    </citation>
    <scope>NUCLEOTIDE SEQUENCE [LARGE SCALE GENOMIC DNA]</scope>
    <source>
        <strain evidence="3">cv. XS01</strain>
    </source>
</reference>
<evidence type="ECO:0000313" key="3">
    <source>
        <dbReference type="Proteomes" id="UP000250235"/>
    </source>
</evidence>
<accession>A0A2Z7CQB0</accession>
<evidence type="ECO:0000313" key="2">
    <source>
        <dbReference type="EMBL" id="KZV48137.1"/>
    </source>
</evidence>
<dbReference type="Proteomes" id="UP000250235">
    <property type="component" value="Unassembled WGS sequence"/>
</dbReference>
<proteinExistence type="predicted"/>
<sequence>MPHDPRTDAPLLRSGRAWWLVVGSMVDPREPAGPGGGLTDGAPAMGGRSKSNDGLERDVCACVCVARVWFAWAWASSTGPVWWVRLDLVDSGSREALVGEFGYGSLFKKQEATKNRKLELERRRRSAGALSVDDISSDVIIQQEATVISRKLSAVDIWSWRLQNDVAVQSQEIQAQRIEEVTKRSSRSDKSAAKQLTTYLSKLDVNC</sequence>
<gene>
    <name evidence="2" type="ORF">F511_20776</name>
</gene>
<protein>
    <submittedName>
        <fullName evidence="2">Uncharacterized protein</fullName>
    </submittedName>
</protein>
<evidence type="ECO:0000256" key="1">
    <source>
        <dbReference type="SAM" id="MobiDB-lite"/>
    </source>
</evidence>
<dbReference type="AlphaFoldDB" id="A0A2Z7CQB0"/>
<name>A0A2Z7CQB0_9LAMI</name>
<keyword evidence="3" id="KW-1185">Reference proteome</keyword>
<dbReference type="EMBL" id="KQ994485">
    <property type="protein sequence ID" value="KZV48137.1"/>
    <property type="molecule type" value="Genomic_DNA"/>
</dbReference>